<keyword evidence="2" id="KW-1185">Reference proteome</keyword>
<dbReference type="Proteomes" id="UP001623660">
    <property type="component" value="Unassembled WGS sequence"/>
</dbReference>
<dbReference type="RefSeq" id="WP_406794212.1">
    <property type="nucleotide sequence ID" value="NZ_JBJHZX010000047.1"/>
</dbReference>
<evidence type="ECO:0000313" key="1">
    <source>
        <dbReference type="EMBL" id="MFL0198103.1"/>
    </source>
</evidence>
<proteinExistence type="predicted"/>
<reference evidence="1 2" key="1">
    <citation type="submission" date="2024-11" db="EMBL/GenBank/DDBJ databases">
        <authorList>
            <person name="Heng Y.C."/>
            <person name="Lim A.C.H."/>
            <person name="Lee J.K.Y."/>
            <person name="Kittelmann S."/>
        </authorList>
    </citation>
    <scope>NUCLEOTIDE SEQUENCE [LARGE SCALE GENOMIC DNA]</scope>
    <source>
        <strain evidence="1 2">WILCCON 0269</strain>
    </source>
</reference>
<protein>
    <recommendedName>
        <fullName evidence="3">Large polyvalent protein associated domain-containing protein</fullName>
    </recommendedName>
</protein>
<name>A0ABW8SQN7_9CLOT</name>
<accession>A0ABW8SQN7</accession>
<evidence type="ECO:0000313" key="2">
    <source>
        <dbReference type="Proteomes" id="UP001623660"/>
    </source>
</evidence>
<organism evidence="1 2">
    <name type="scientific">Candidatus Clostridium eludens</name>
    <dbReference type="NCBI Taxonomy" id="3381663"/>
    <lineage>
        <taxon>Bacteria</taxon>
        <taxon>Bacillati</taxon>
        <taxon>Bacillota</taxon>
        <taxon>Clostridia</taxon>
        <taxon>Eubacteriales</taxon>
        <taxon>Clostridiaceae</taxon>
        <taxon>Clostridium</taxon>
    </lineage>
</organism>
<evidence type="ECO:0008006" key="3">
    <source>
        <dbReference type="Google" id="ProtNLM"/>
    </source>
</evidence>
<gene>
    <name evidence="1" type="ORF">ACJDU8_21425</name>
</gene>
<comment type="caution">
    <text evidence="1">The sequence shown here is derived from an EMBL/GenBank/DDBJ whole genome shotgun (WGS) entry which is preliminary data.</text>
</comment>
<dbReference type="EMBL" id="JBJHZX010000047">
    <property type="protein sequence ID" value="MFL0198103.1"/>
    <property type="molecule type" value="Genomic_DNA"/>
</dbReference>
<sequence>MEYGYDKVRALIETPEGEIFGFRYDIGDSYAENLIDFCSKRFPIATLNEYLREEVRGLKEGDLILDKENSIKLITGMSNEVVDLGTKYTLAKEDIKNFVGELKESKLKEVQQYKKLFEQKGMTKEFKPNSDMSLKSKFNNGMDFSMK</sequence>